<evidence type="ECO:0000256" key="5">
    <source>
        <dbReference type="ARBA" id="ARBA00022741"/>
    </source>
</evidence>
<dbReference type="GO" id="GO:0042274">
    <property type="term" value="P:ribosomal small subunit biogenesis"/>
    <property type="evidence" value="ECO:0007669"/>
    <property type="project" value="UniProtKB-UniRule"/>
</dbReference>
<keyword evidence="9 10" id="KW-0342">GTP-binding</keyword>
<name>A0A0S4QSU6_9ACTN</name>
<protein>
    <recommendedName>
        <fullName evidence="10">Small ribosomal subunit biogenesis GTPase RsgA</fullName>
        <ecNumber evidence="10">3.6.1.-</ecNumber>
    </recommendedName>
</protein>
<dbReference type="GO" id="GO:0005737">
    <property type="term" value="C:cytoplasm"/>
    <property type="evidence" value="ECO:0007669"/>
    <property type="project" value="UniProtKB-SubCell"/>
</dbReference>
<evidence type="ECO:0000256" key="2">
    <source>
        <dbReference type="ARBA" id="ARBA00022517"/>
    </source>
</evidence>
<feature type="binding site" evidence="10">
    <location>
        <position position="354"/>
    </location>
    <ligand>
        <name>Zn(2+)</name>
        <dbReference type="ChEBI" id="CHEBI:29105"/>
    </ligand>
</feature>
<feature type="domain" description="CP-type G" evidence="13">
    <location>
        <begin position="159"/>
        <end position="324"/>
    </location>
</feature>
<evidence type="ECO:0000256" key="6">
    <source>
        <dbReference type="ARBA" id="ARBA00022801"/>
    </source>
</evidence>
<dbReference type="PROSITE" id="PS51721">
    <property type="entry name" value="G_CP"/>
    <property type="match status" value="1"/>
</dbReference>
<reference evidence="15" key="1">
    <citation type="submission" date="2015-11" db="EMBL/GenBank/DDBJ databases">
        <authorList>
            <person name="Varghese N."/>
        </authorList>
    </citation>
    <scope>NUCLEOTIDE SEQUENCE [LARGE SCALE GENOMIC DNA]</scope>
    <source>
        <strain evidence="15">DSM 45899</strain>
    </source>
</reference>
<dbReference type="EMBL" id="FAOZ01000018">
    <property type="protein sequence ID" value="CUU58297.1"/>
    <property type="molecule type" value="Genomic_DNA"/>
</dbReference>
<feature type="binding site" evidence="10">
    <location>
        <position position="347"/>
    </location>
    <ligand>
        <name>Zn(2+)</name>
        <dbReference type="ChEBI" id="CHEBI:29105"/>
    </ligand>
</feature>
<dbReference type="GO" id="GO:0003924">
    <property type="term" value="F:GTPase activity"/>
    <property type="evidence" value="ECO:0007669"/>
    <property type="project" value="UniProtKB-UniRule"/>
</dbReference>
<gene>
    <name evidence="10" type="primary">rsgA</name>
    <name evidence="14" type="ORF">Ga0074812_11869</name>
</gene>
<keyword evidence="8 10" id="KW-0694">RNA-binding</keyword>
<keyword evidence="6 10" id="KW-0378">Hydrolase</keyword>
<dbReference type="SUPFAM" id="SSF52540">
    <property type="entry name" value="P-loop containing nucleoside triphosphate hydrolases"/>
    <property type="match status" value="1"/>
</dbReference>
<dbReference type="GO" id="GO:0046872">
    <property type="term" value="F:metal ion binding"/>
    <property type="evidence" value="ECO:0007669"/>
    <property type="project" value="UniProtKB-KW"/>
</dbReference>
<dbReference type="InterPro" id="IPR004881">
    <property type="entry name" value="Ribosome_biogen_GTPase_RsgA"/>
</dbReference>
<evidence type="ECO:0000256" key="4">
    <source>
        <dbReference type="ARBA" id="ARBA00022730"/>
    </source>
</evidence>
<dbReference type="CDD" id="cd01854">
    <property type="entry name" value="YjeQ_EngC"/>
    <property type="match status" value="1"/>
</dbReference>
<keyword evidence="2 10" id="KW-0690">Ribosome biogenesis</keyword>
<proteinExistence type="inferred from homology"/>
<evidence type="ECO:0000256" key="11">
    <source>
        <dbReference type="SAM" id="MobiDB-lite"/>
    </source>
</evidence>
<feature type="compositionally biased region" description="Polar residues" evidence="11">
    <location>
        <begin position="1"/>
        <end position="11"/>
    </location>
</feature>
<evidence type="ECO:0000259" key="13">
    <source>
        <dbReference type="PROSITE" id="PS51721"/>
    </source>
</evidence>
<dbReference type="HAMAP" id="MF_01820">
    <property type="entry name" value="GTPase_RsgA"/>
    <property type="match status" value="1"/>
</dbReference>
<evidence type="ECO:0000259" key="12">
    <source>
        <dbReference type="PROSITE" id="PS50936"/>
    </source>
</evidence>
<dbReference type="AlphaFoldDB" id="A0A0S4QSU6"/>
<keyword evidence="15" id="KW-1185">Reference proteome</keyword>
<feature type="compositionally biased region" description="Pro residues" evidence="11">
    <location>
        <begin position="41"/>
        <end position="51"/>
    </location>
</feature>
<dbReference type="GO" id="GO:0019843">
    <property type="term" value="F:rRNA binding"/>
    <property type="evidence" value="ECO:0007669"/>
    <property type="project" value="UniProtKB-KW"/>
</dbReference>
<dbReference type="Gene3D" id="1.10.40.50">
    <property type="entry name" value="Probable gtpase engc, domain 3"/>
    <property type="match status" value="1"/>
</dbReference>
<feature type="binding site" evidence="10">
    <location>
        <position position="360"/>
    </location>
    <ligand>
        <name>Zn(2+)</name>
        <dbReference type="ChEBI" id="CHEBI:29105"/>
    </ligand>
</feature>
<feature type="compositionally biased region" description="Pro residues" evidence="11">
    <location>
        <begin position="12"/>
        <end position="24"/>
    </location>
</feature>
<evidence type="ECO:0000256" key="1">
    <source>
        <dbReference type="ARBA" id="ARBA00022490"/>
    </source>
</evidence>
<feature type="binding site" evidence="10">
    <location>
        <position position="352"/>
    </location>
    <ligand>
        <name>Zn(2+)</name>
        <dbReference type="ChEBI" id="CHEBI:29105"/>
    </ligand>
</feature>
<feature type="domain" description="EngC GTPase" evidence="12">
    <location>
        <begin position="167"/>
        <end position="322"/>
    </location>
</feature>
<comment type="cofactor">
    <cofactor evidence="10">
        <name>Zn(2+)</name>
        <dbReference type="ChEBI" id="CHEBI:29105"/>
    </cofactor>
    <text evidence="10">Binds 1 zinc ion per subunit.</text>
</comment>
<accession>A0A0S4QSU6</accession>
<evidence type="ECO:0000313" key="15">
    <source>
        <dbReference type="Proteomes" id="UP000198802"/>
    </source>
</evidence>
<dbReference type="Gene3D" id="3.40.50.300">
    <property type="entry name" value="P-loop containing nucleotide triphosphate hydrolases"/>
    <property type="match status" value="1"/>
</dbReference>
<dbReference type="InterPro" id="IPR010914">
    <property type="entry name" value="RsgA_GTPase_dom"/>
</dbReference>
<evidence type="ECO:0000256" key="10">
    <source>
        <dbReference type="HAMAP-Rule" id="MF_01820"/>
    </source>
</evidence>
<dbReference type="Proteomes" id="UP000198802">
    <property type="component" value="Unassembled WGS sequence"/>
</dbReference>
<dbReference type="NCBIfam" id="TIGR00157">
    <property type="entry name" value="ribosome small subunit-dependent GTPase A"/>
    <property type="match status" value="1"/>
</dbReference>
<comment type="subunit">
    <text evidence="10">Monomer. Associates with 30S ribosomal subunit, binds 16S rRNA.</text>
</comment>
<keyword evidence="3 10" id="KW-0479">Metal-binding</keyword>
<evidence type="ECO:0000256" key="7">
    <source>
        <dbReference type="ARBA" id="ARBA00022833"/>
    </source>
</evidence>
<comment type="similarity">
    <text evidence="10">Belongs to the TRAFAC class YlqF/YawG GTPase family. RsgA subfamily.</text>
</comment>
<organism evidence="14 15">
    <name type="scientific">Parafrankia irregularis</name>
    <dbReference type="NCBI Taxonomy" id="795642"/>
    <lineage>
        <taxon>Bacteria</taxon>
        <taxon>Bacillati</taxon>
        <taxon>Actinomycetota</taxon>
        <taxon>Actinomycetes</taxon>
        <taxon>Frankiales</taxon>
        <taxon>Frankiaceae</taxon>
        <taxon>Parafrankia</taxon>
    </lineage>
</organism>
<evidence type="ECO:0000256" key="8">
    <source>
        <dbReference type="ARBA" id="ARBA00022884"/>
    </source>
</evidence>
<dbReference type="Pfam" id="PF03193">
    <property type="entry name" value="RsgA_GTPase"/>
    <property type="match status" value="1"/>
</dbReference>
<dbReference type="PANTHER" id="PTHR32120">
    <property type="entry name" value="SMALL RIBOSOMAL SUBUNIT BIOGENESIS GTPASE RSGA"/>
    <property type="match status" value="1"/>
</dbReference>
<dbReference type="PROSITE" id="PS50936">
    <property type="entry name" value="ENGC_GTPASE"/>
    <property type="match status" value="1"/>
</dbReference>
<evidence type="ECO:0000256" key="3">
    <source>
        <dbReference type="ARBA" id="ARBA00022723"/>
    </source>
</evidence>
<dbReference type="EC" id="3.6.1.-" evidence="10"/>
<evidence type="ECO:0000256" key="9">
    <source>
        <dbReference type="ARBA" id="ARBA00023134"/>
    </source>
</evidence>
<keyword evidence="1 10" id="KW-0963">Cytoplasm</keyword>
<dbReference type="InterPro" id="IPR030378">
    <property type="entry name" value="G_CP_dom"/>
</dbReference>
<dbReference type="GO" id="GO:0005525">
    <property type="term" value="F:GTP binding"/>
    <property type="evidence" value="ECO:0007669"/>
    <property type="project" value="UniProtKB-UniRule"/>
</dbReference>
<keyword evidence="7 10" id="KW-0862">Zinc</keyword>
<dbReference type="PANTHER" id="PTHR32120:SF10">
    <property type="entry name" value="SMALL RIBOSOMAL SUBUNIT BIOGENESIS GTPASE RSGA"/>
    <property type="match status" value="1"/>
</dbReference>
<feature type="region of interest" description="Disordered" evidence="11">
    <location>
        <begin position="1"/>
        <end position="56"/>
    </location>
</feature>
<comment type="subcellular location">
    <subcellularLocation>
        <location evidence="10">Cytoplasm</location>
    </subcellularLocation>
</comment>
<evidence type="ECO:0000313" key="14">
    <source>
        <dbReference type="EMBL" id="CUU58297.1"/>
    </source>
</evidence>
<dbReference type="InterPro" id="IPR027417">
    <property type="entry name" value="P-loop_NTPase"/>
</dbReference>
<feature type="binding site" evidence="10">
    <location>
        <begin position="266"/>
        <end position="274"/>
    </location>
    <ligand>
        <name>GTP</name>
        <dbReference type="ChEBI" id="CHEBI:37565"/>
    </ligand>
</feature>
<keyword evidence="5 10" id="KW-0547">Nucleotide-binding</keyword>
<sequence>MSSRIPSSSQNPPFPRDPSLPPTLAPRSPSSVGLPAGSPTAGPPPAAPGTPRPLLSRYGWTEEDETAFAARRQAGQSPARVVRRDRSRCSLISEHGPCEAEIGRDVAVDPLLSACTGDWVALGAPDPRRPATNDPASTTVILEVLPRHSVLVRATVSGRSTGQALAANIDLVLVVAALTEPPRMARLERLLALAWESGARPLIVLTKADLAAAGTAAHAAWLPAAAAAAPGVDVLTVSATAGLGMDELRGELAGPGPAGRSAVLVGPSGVGKSTLVNALVGTDLLAVGPVRASDRKGRHTTVRRELIALPAGGVLIDTPGIRGVGLWGAGDGIDSTFAEITELASGCRFTDCEHSSEPGCAVLAAVEDGSLPSRRLASYRKLQRESTWIQARHDARLAAEERARWKSTHKEMRRLYADRERQGRYR</sequence>
<keyword evidence="4 10" id="KW-0699">rRNA-binding</keyword>
<feature type="binding site" evidence="10">
    <location>
        <begin position="206"/>
        <end position="209"/>
    </location>
    <ligand>
        <name>GTP</name>
        <dbReference type="ChEBI" id="CHEBI:37565"/>
    </ligand>
</feature>
<comment type="function">
    <text evidence="10">One of several proteins that assist in the late maturation steps of the functional core of the 30S ribosomal subunit. Helps release RbfA from mature subunits. May play a role in the assembly of ribosomal proteins into the subunit. Circularly permuted GTPase that catalyzes slow GTP hydrolysis, GTPase activity is stimulated by the 30S ribosomal subunit.</text>
</comment>